<protein>
    <recommendedName>
        <fullName evidence="4">MFS transporter</fullName>
    </recommendedName>
</protein>
<proteinExistence type="predicted"/>
<evidence type="ECO:0000256" key="1">
    <source>
        <dbReference type="SAM" id="Phobius"/>
    </source>
</evidence>
<organism evidence="2 3">
    <name type="scientific">Burkholderia ubonensis</name>
    <dbReference type="NCBI Taxonomy" id="101571"/>
    <lineage>
        <taxon>Bacteria</taxon>
        <taxon>Pseudomonadati</taxon>
        <taxon>Pseudomonadota</taxon>
        <taxon>Betaproteobacteria</taxon>
        <taxon>Burkholderiales</taxon>
        <taxon>Burkholderiaceae</taxon>
        <taxon>Burkholderia</taxon>
        <taxon>Burkholderia cepacia complex</taxon>
    </lineage>
</organism>
<gene>
    <name evidence="2" type="ORF">WI38_29285</name>
</gene>
<dbReference type="RefSeq" id="WP_059637067.1">
    <property type="nucleotide sequence ID" value="NZ_LOTK01000081.1"/>
</dbReference>
<accession>A0A102L8Z4</accession>
<dbReference type="EMBL" id="LOTN01000070">
    <property type="protein sequence ID" value="KUZ82269.1"/>
    <property type="molecule type" value="Genomic_DNA"/>
</dbReference>
<dbReference type="Proteomes" id="UP000065521">
    <property type="component" value="Unassembled WGS sequence"/>
</dbReference>
<comment type="caution">
    <text evidence="2">The sequence shown here is derived from an EMBL/GenBank/DDBJ whole genome shotgun (WGS) entry which is preliminary data.</text>
</comment>
<feature type="transmembrane region" description="Helical" evidence="1">
    <location>
        <begin position="6"/>
        <end position="23"/>
    </location>
</feature>
<keyword evidence="1" id="KW-0472">Membrane</keyword>
<dbReference type="InterPro" id="IPR036259">
    <property type="entry name" value="MFS_trans_sf"/>
</dbReference>
<reference evidence="2 3" key="1">
    <citation type="submission" date="2015-11" db="EMBL/GenBank/DDBJ databases">
        <title>Expanding the genomic diversity of Burkholderia species for the development of highly accurate diagnostics.</title>
        <authorList>
            <person name="Sahl J."/>
            <person name="Keim P."/>
            <person name="Wagner D."/>
        </authorList>
    </citation>
    <scope>NUCLEOTIDE SEQUENCE [LARGE SCALE GENOMIC DNA]</scope>
    <source>
        <strain evidence="2 3">RF32-BP4</strain>
    </source>
</reference>
<dbReference type="AlphaFoldDB" id="A0A102L8Z4"/>
<sequence length="90" mass="9293">MPPAQVGWWLMGFGAVGLAGNWLGGRYVDRHPAGATAAFVLLLGIGMAASVPLAPSTRGLVTALARTPRPTYPDHGQTACSPCDGICMEN</sequence>
<evidence type="ECO:0000313" key="2">
    <source>
        <dbReference type="EMBL" id="KUZ82269.1"/>
    </source>
</evidence>
<feature type="transmembrane region" description="Helical" evidence="1">
    <location>
        <begin position="35"/>
        <end position="54"/>
    </location>
</feature>
<keyword evidence="1" id="KW-1133">Transmembrane helix</keyword>
<name>A0A102L8Z4_9BURK</name>
<evidence type="ECO:0000313" key="3">
    <source>
        <dbReference type="Proteomes" id="UP000065521"/>
    </source>
</evidence>
<dbReference type="SUPFAM" id="SSF103473">
    <property type="entry name" value="MFS general substrate transporter"/>
    <property type="match status" value="1"/>
</dbReference>
<keyword evidence="1" id="KW-0812">Transmembrane</keyword>
<evidence type="ECO:0008006" key="4">
    <source>
        <dbReference type="Google" id="ProtNLM"/>
    </source>
</evidence>